<evidence type="ECO:0000313" key="11">
    <source>
        <dbReference type="Proteomes" id="UP000625804"/>
    </source>
</evidence>
<evidence type="ECO:0000256" key="1">
    <source>
        <dbReference type="ARBA" id="ARBA00000085"/>
    </source>
</evidence>
<dbReference type="InterPro" id="IPR003594">
    <property type="entry name" value="HATPase_dom"/>
</dbReference>
<comment type="function">
    <text evidence="7">Member of the two-component regulatory system DegS/DegU, which plays an important role in the transition growth phase.</text>
</comment>
<keyword evidence="2 7" id="KW-0808">Transferase</keyword>
<evidence type="ECO:0000259" key="9">
    <source>
        <dbReference type="PROSITE" id="PS50109"/>
    </source>
</evidence>
<dbReference type="PROSITE" id="PS50109">
    <property type="entry name" value="HIS_KIN"/>
    <property type="match status" value="1"/>
</dbReference>
<keyword evidence="3 7" id="KW-0547">Nucleotide-binding</keyword>
<keyword evidence="7" id="KW-0963">Cytoplasm</keyword>
<dbReference type="EMBL" id="JABTTE010000009">
    <property type="protein sequence ID" value="NSL51768.1"/>
    <property type="molecule type" value="Genomic_DNA"/>
</dbReference>
<evidence type="ECO:0000313" key="10">
    <source>
        <dbReference type="EMBL" id="NSL51768.1"/>
    </source>
</evidence>
<dbReference type="GO" id="GO:0016020">
    <property type="term" value="C:membrane"/>
    <property type="evidence" value="ECO:0007669"/>
    <property type="project" value="InterPro"/>
</dbReference>
<feature type="coiled-coil region" evidence="8">
    <location>
        <begin position="111"/>
        <end position="138"/>
    </location>
</feature>
<evidence type="ECO:0000256" key="8">
    <source>
        <dbReference type="SAM" id="Coils"/>
    </source>
</evidence>
<dbReference type="EC" id="2.7.13.3" evidence="7"/>
<evidence type="ECO:0000256" key="3">
    <source>
        <dbReference type="ARBA" id="ARBA00022741"/>
    </source>
</evidence>
<dbReference type="Gene3D" id="3.30.565.10">
    <property type="entry name" value="Histidine kinase-like ATPase, C-terminal domain"/>
    <property type="match status" value="1"/>
</dbReference>
<dbReference type="InterPro" id="IPR005467">
    <property type="entry name" value="His_kinase_dom"/>
</dbReference>
<dbReference type="Gene3D" id="1.20.5.1930">
    <property type="match status" value="1"/>
</dbReference>
<accession>A0A8J8GG48</accession>
<evidence type="ECO:0000256" key="2">
    <source>
        <dbReference type="ARBA" id="ARBA00022679"/>
    </source>
</evidence>
<feature type="domain" description="Histidine kinase" evidence="9">
    <location>
        <begin position="291"/>
        <end position="379"/>
    </location>
</feature>
<comment type="catalytic activity">
    <reaction evidence="1 7">
        <text>ATP + protein L-histidine = ADP + protein N-phospho-L-histidine.</text>
        <dbReference type="EC" id="2.7.13.3"/>
    </reaction>
</comment>
<keyword evidence="8" id="KW-0175">Coiled coil</keyword>
<comment type="caution">
    <text evidence="10">The sequence shown here is derived from an EMBL/GenBank/DDBJ whole genome shotgun (WGS) entry which is preliminary data.</text>
</comment>
<dbReference type="GO" id="GO:0005737">
    <property type="term" value="C:cytoplasm"/>
    <property type="evidence" value="ECO:0007669"/>
    <property type="project" value="UniProtKB-SubCell"/>
</dbReference>
<proteinExistence type="predicted"/>
<dbReference type="InterPro" id="IPR036890">
    <property type="entry name" value="HATPase_C_sf"/>
</dbReference>
<dbReference type="SUPFAM" id="SSF55874">
    <property type="entry name" value="ATPase domain of HSP90 chaperone/DNA topoisomerase II/histidine kinase"/>
    <property type="match status" value="1"/>
</dbReference>
<sequence length="381" mass="44469">MVSVEFDEKVLDQILEKMINTVSKSKQEVIEISEQSRQEYENLTIELIQIREDVKATIEKSDRLELYEKLARRRLAEVSKNFTKYSEQEVREAYEKAHQLQIDLTFTRQREKMLIERRNDLEIRLKKLEKTVERADNLVSQITVILNYLMGDLMKMNKWLLDAKGKQEFGLKIIEAQEEERRRLSREIHDGPAQMLANVMMRSELIERISRERGMEEALKEIRDMRMMARSALYEVRKIIYDLRPMALDDLGLIPTLKRYLAATEDYNKVPITFVSIGEEKRLPQRLEIALFRLVQEGVQNAVKHSQATEIQVKVEITKNAGKIIIKDNGIGFDPSEKKEHSFGLIGMKERIELLKGQLHINSAPGKGTTIRINVPIMEDD</sequence>
<dbReference type="InterPro" id="IPR011712">
    <property type="entry name" value="Sig_transdc_His_kin_sub3_dim/P"/>
</dbReference>
<keyword evidence="11" id="KW-1185">Reference proteome</keyword>
<dbReference type="Proteomes" id="UP000625804">
    <property type="component" value="Unassembled WGS sequence"/>
</dbReference>
<dbReference type="PANTHER" id="PTHR24421:SF55">
    <property type="entry name" value="SENSOR HISTIDINE KINASE YDFH"/>
    <property type="match status" value="1"/>
</dbReference>
<dbReference type="GO" id="GO:0046983">
    <property type="term" value="F:protein dimerization activity"/>
    <property type="evidence" value="ECO:0007669"/>
    <property type="project" value="InterPro"/>
</dbReference>
<keyword evidence="6 7" id="KW-0902">Two-component regulatory system</keyword>
<dbReference type="SMART" id="SM00387">
    <property type="entry name" value="HATPase_c"/>
    <property type="match status" value="1"/>
</dbReference>
<evidence type="ECO:0000256" key="5">
    <source>
        <dbReference type="ARBA" id="ARBA00022840"/>
    </source>
</evidence>
<organism evidence="10 11">
    <name type="scientific">Calidifontibacillus erzurumensis</name>
    <dbReference type="NCBI Taxonomy" id="2741433"/>
    <lineage>
        <taxon>Bacteria</taxon>
        <taxon>Bacillati</taxon>
        <taxon>Bacillota</taxon>
        <taxon>Bacilli</taxon>
        <taxon>Bacillales</taxon>
        <taxon>Bacillaceae</taxon>
        <taxon>Calidifontibacillus/Schinkia group</taxon>
        <taxon>Calidifontibacillus</taxon>
    </lineage>
</organism>
<comment type="subcellular location">
    <subcellularLocation>
        <location evidence="7">Cytoplasm</location>
    </subcellularLocation>
</comment>
<dbReference type="RefSeq" id="WP_173731041.1">
    <property type="nucleotide sequence ID" value="NZ_JABTTE010000009.1"/>
</dbReference>
<dbReference type="InterPro" id="IPR008595">
    <property type="entry name" value="DegS"/>
</dbReference>
<keyword evidence="7" id="KW-0378">Hydrolase</keyword>
<gene>
    <name evidence="10" type="ORF">HR057_08300</name>
</gene>
<dbReference type="InterPro" id="IPR050482">
    <property type="entry name" value="Sensor_HK_TwoCompSys"/>
</dbReference>
<reference evidence="10" key="1">
    <citation type="submission" date="2020-06" db="EMBL/GenBank/DDBJ databases">
        <title>A novel thermopfilic bacterium from Erzurum, Turkey.</title>
        <authorList>
            <person name="Adiguzel A."/>
            <person name="Ay H."/>
            <person name="Baltaci M.O."/>
        </authorList>
    </citation>
    <scope>NUCLEOTIDE SEQUENCE</scope>
    <source>
        <strain evidence="10">P2</strain>
    </source>
</reference>
<name>A0A8J8GG48_9BACI</name>
<dbReference type="PANTHER" id="PTHR24421">
    <property type="entry name" value="NITRATE/NITRITE SENSOR PROTEIN NARX-RELATED"/>
    <property type="match status" value="1"/>
</dbReference>
<evidence type="ECO:0000256" key="4">
    <source>
        <dbReference type="ARBA" id="ARBA00022777"/>
    </source>
</evidence>
<feature type="coiled-coil region" evidence="8">
    <location>
        <begin position="33"/>
        <end position="60"/>
    </location>
</feature>
<dbReference type="GO" id="GO:0000155">
    <property type="term" value="F:phosphorelay sensor kinase activity"/>
    <property type="evidence" value="ECO:0007669"/>
    <property type="project" value="UniProtKB-UniRule"/>
</dbReference>
<keyword evidence="4 7" id="KW-0418">Kinase</keyword>
<evidence type="ECO:0000256" key="6">
    <source>
        <dbReference type="ARBA" id="ARBA00023012"/>
    </source>
</evidence>
<dbReference type="PIRSF" id="PIRSF003169">
    <property type="entry name" value="STHK_DegS"/>
    <property type="match status" value="1"/>
</dbReference>
<protein>
    <recommendedName>
        <fullName evidence="7">Signal transduction histidine-protein kinase/phosphatase DegS</fullName>
        <ecNumber evidence="7">2.7.13.3</ecNumber>
        <ecNumber evidence="7">3.1.3.-</ecNumber>
    </recommendedName>
</protein>
<keyword evidence="5 7" id="KW-0067">ATP-binding</keyword>
<dbReference type="Pfam" id="PF07730">
    <property type="entry name" value="HisKA_3"/>
    <property type="match status" value="1"/>
</dbReference>
<dbReference type="AlphaFoldDB" id="A0A8J8GG48"/>
<dbReference type="GO" id="GO:0004721">
    <property type="term" value="F:phosphoprotein phosphatase activity"/>
    <property type="evidence" value="ECO:0007669"/>
    <property type="project" value="UniProtKB-UniRule"/>
</dbReference>
<evidence type="ECO:0000256" key="7">
    <source>
        <dbReference type="PIRNR" id="PIRNR003169"/>
    </source>
</evidence>
<dbReference type="EC" id="3.1.3.-" evidence="7"/>
<dbReference type="CDD" id="cd16917">
    <property type="entry name" value="HATPase_UhpB-NarQ-NarX-like"/>
    <property type="match status" value="1"/>
</dbReference>
<keyword evidence="7" id="KW-0904">Protein phosphatase</keyword>
<dbReference type="GO" id="GO:0005524">
    <property type="term" value="F:ATP binding"/>
    <property type="evidence" value="ECO:0007669"/>
    <property type="project" value="UniProtKB-UniRule"/>
</dbReference>
<dbReference type="Pfam" id="PF05384">
    <property type="entry name" value="DegS"/>
    <property type="match status" value="1"/>
</dbReference>
<dbReference type="InterPro" id="IPR016381">
    <property type="entry name" value="Sig_transdc_His_kinase_DegS"/>
</dbReference>
<dbReference type="Pfam" id="PF02518">
    <property type="entry name" value="HATPase_c"/>
    <property type="match status" value="1"/>
</dbReference>